<reference evidence="1 2" key="1">
    <citation type="journal article" date="2021" name="Int. J. Syst. Evol. Microbiol.">
        <title>Reticulibacter mediterranei gen. nov., sp. nov., within the new family Reticulibacteraceae fam. nov., and Ktedonospora formicarum gen. nov., sp. nov., Ktedonobacter robiniae sp. nov., Dictyobacter formicarum sp. nov. and Dictyobacter arantiisoli sp. nov., belonging to the class Ktedonobacteria.</title>
        <authorList>
            <person name="Yabe S."/>
            <person name="Zheng Y."/>
            <person name="Wang C.M."/>
            <person name="Sakai Y."/>
            <person name="Abe K."/>
            <person name="Yokota A."/>
            <person name="Donadio S."/>
            <person name="Cavaletti L."/>
            <person name="Monciardini P."/>
        </authorList>
    </citation>
    <scope>NUCLEOTIDE SEQUENCE [LARGE SCALE GENOMIC DNA]</scope>
    <source>
        <strain evidence="1 2">SOSP1-30</strain>
    </source>
</reference>
<evidence type="ECO:0000313" key="2">
    <source>
        <dbReference type="Proteomes" id="UP000654345"/>
    </source>
</evidence>
<dbReference type="Gene3D" id="3.40.50.300">
    <property type="entry name" value="P-loop containing nucleotide triphosphate hydrolases"/>
    <property type="match status" value="1"/>
</dbReference>
<name>A0ABQ3UHV5_9CHLR</name>
<dbReference type="PANTHER" id="PTHR32309:SF31">
    <property type="entry name" value="CAPSULAR EXOPOLYSACCHARIDE FAMILY"/>
    <property type="match status" value="1"/>
</dbReference>
<dbReference type="RefSeq" id="WP_201369225.1">
    <property type="nucleotide sequence ID" value="NZ_BNJG01000001.1"/>
</dbReference>
<dbReference type="Proteomes" id="UP000654345">
    <property type="component" value="Unassembled WGS sequence"/>
</dbReference>
<comment type="caution">
    <text evidence="1">The sequence shown here is derived from an EMBL/GenBank/DDBJ whole genome shotgun (WGS) entry which is preliminary data.</text>
</comment>
<proteinExistence type="predicted"/>
<keyword evidence="2" id="KW-1185">Reference proteome</keyword>
<dbReference type="EMBL" id="BNJG01000001">
    <property type="protein sequence ID" value="GHO52304.1"/>
    <property type="molecule type" value="Genomic_DNA"/>
</dbReference>
<accession>A0ABQ3UHV5</accession>
<dbReference type="PANTHER" id="PTHR32309">
    <property type="entry name" value="TYROSINE-PROTEIN KINASE"/>
    <property type="match status" value="1"/>
</dbReference>
<protein>
    <recommendedName>
        <fullName evidence="3">CobQ/CobB/MinD/ParA nucleotide binding domain-containing protein</fullName>
    </recommendedName>
</protein>
<dbReference type="SUPFAM" id="SSF52540">
    <property type="entry name" value="P-loop containing nucleoside triphosphate hydrolases"/>
    <property type="match status" value="1"/>
</dbReference>
<sequence>MALQKQEQASLLSDYNTNSTYSLAYTEIIANIRFSLDTAQKQPQAIVLASPMSEHEPGLTATNLAIAAAQNGLPALLVDANLQTPHIQQRFGIGQTSGFSDLLASFNKESQQIEQYMRPTFLPELSLLSLGTLSLSSQETSRLLMRHLDEAIQALKAYMAARYPGLSLLILHGAPVLTGLNTSLLAAHADQTYLLITKGQTTRTQARNALRHLERTHTTVAGTILLDV</sequence>
<evidence type="ECO:0008006" key="3">
    <source>
        <dbReference type="Google" id="ProtNLM"/>
    </source>
</evidence>
<organism evidence="1 2">
    <name type="scientific">Ktedonobacter robiniae</name>
    <dbReference type="NCBI Taxonomy" id="2778365"/>
    <lineage>
        <taxon>Bacteria</taxon>
        <taxon>Bacillati</taxon>
        <taxon>Chloroflexota</taxon>
        <taxon>Ktedonobacteria</taxon>
        <taxon>Ktedonobacterales</taxon>
        <taxon>Ktedonobacteraceae</taxon>
        <taxon>Ktedonobacter</taxon>
    </lineage>
</organism>
<evidence type="ECO:0000313" key="1">
    <source>
        <dbReference type="EMBL" id="GHO52304.1"/>
    </source>
</evidence>
<gene>
    <name evidence="1" type="ORF">KSB_07790</name>
</gene>
<dbReference type="InterPro" id="IPR050445">
    <property type="entry name" value="Bact_polysacc_biosynth/exp"/>
</dbReference>
<dbReference type="InterPro" id="IPR027417">
    <property type="entry name" value="P-loop_NTPase"/>
</dbReference>